<evidence type="ECO:0000256" key="3">
    <source>
        <dbReference type="ARBA" id="ARBA00022900"/>
    </source>
</evidence>
<comment type="caution">
    <text evidence="7">The sequence shown here is derived from an EMBL/GenBank/DDBJ whole genome shotgun (WGS) entry which is preliminary data.</text>
</comment>
<dbReference type="PANTHER" id="PTHR47364:SF2">
    <property type="entry name" value="CYSTEINE PROTEINASE INHIBITOR 5"/>
    <property type="match status" value="1"/>
</dbReference>
<dbReference type="SMART" id="SM00131">
    <property type="entry name" value="KU"/>
    <property type="match status" value="1"/>
</dbReference>
<dbReference type="CDD" id="cd00109">
    <property type="entry name" value="Kunitz-type"/>
    <property type="match status" value="1"/>
</dbReference>
<dbReference type="SUPFAM" id="SSF54403">
    <property type="entry name" value="Cystatin/monellin"/>
    <property type="match status" value="1"/>
</dbReference>
<dbReference type="Pfam" id="PF02469">
    <property type="entry name" value="Fasciclin"/>
    <property type="match status" value="1"/>
</dbReference>
<dbReference type="SMART" id="SM00043">
    <property type="entry name" value="CY"/>
    <property type="match status" value="1"/>
</dbReference>
<dbReference type="InterPro" id="IPR018073">
    <property type="entry name" value="Prot_inh_cystat_CS"/>
</dbReference>
<keyword evidence="4" id="KW-1015">Disulfide bond</keyword>
<protein>
    <submittedName>
        <fullName evidence="7">Putative Cystatin</fullName>
    </submittedName>
</protein>
<evidence type="ECO:0000256" key="5">
    <source>
        <dbReference type="SAM" id="SignalP"/>
    </source>
</evidence>
<feature type="domain" description="BPTI/Kunitz inhibitor" evidence="6">
    <location>
        <begin position="147"/>
        <end position="200"/>
    </location>
</feature>
<evidence type="ECO:0000256" key="2">
    <source>
        <dbReference type="ARBA" id="ARBA00022690"/>
    </source>
</evidence>
<proteinExistence type="inferred from homology"/>
<dbReference type="EMBL" id="LRGB01000248">
    <property type="protein sequence ID" value="KZS20034.1"/>
    <property type="molecule type" value="Genomic_DNA"/>
</dbReference>
<keyword evidence="5" id="KW-0732">Signal</keyword>
<gene>
    <name evidence="7" type="ORF">APZ42_013308</name>
</gene>
<evidence type="ECO:0000259" key="6">
    <source>
        <dbReference type="PROSITE" id="PS50279"/>
    </source>
</evidence>
<keyword evidence="2" id="KW-0646">Protease inhibitor</keyword>
<comment type="similarity">
    <text evidence="1">Belongs to the cystatin family.</text>
</comment>
<dbReference type="Pfam" id="PF00014">
    <property type="entry name" value="Kunitz_BPTI"/>
    <property type="match status" value="1"/>
</dbReference>
<dbReference type="AlphaFoldDB" id="A0A162QX97"/>
<dbReference type="Gene3D" id="2.30.180.10">
    <property type="entry name" value="FAS1 domain"/>
    <property type="match status" value="1"/>
</dbReference>
<feature type="chain" id="PRO_5018566612" evidence="5">
    <location>
        <begin position="22"/>
        <end position="405"/>
    </location>
</feature>
<dbReference type="FunFam" id="4.10.410.10:FF:000020">
    <property type="entry name" value="Collagen, type VI, alpha 3"/>
    <property type="match status" value="1"/>
</dbReference>
<evidence type="ECO:0000313" key="7">
    <source>
        <dbReference type="EMBL" id="KZS20034.1"/>
    </source>
</evidence>
<dbReference type="Proteomes" id="UP000076858">
    <property type="component" value="Unassembled WGS sequence"/>
</dbReference>
<evidence type="ECO:0000256" key="4">
    <source>
        <dbReference type="ARBA" id="ARBA00023157"/>
    </source>
</evidence>
<dbReference type="Gene3D" id="3.10.450.10">
    <property type="match status" value="1"/>
</dbReference>
<dbReference type="InterPro" id="IPR000010">
    <property type="entry name" value="Cystatin_dom"/>
</dbReference>
<dbReference type="InterPro" id="IPR046350">
    <property type="entry name" value="Cystatin_sf"/>
</dbReference>
<dbReference type="SUPFAM" id="SSF82153">
    <property type="entry name" value="FAS1 domain"/>
    <property type="match status" value="1"/>
</dbReference>
<dbReference type="InterPro" id="IPR000782">
    <property type="entry name" value="FAS1_domain"/>
</dbReference>
<dbReference type="PANTHER" id="PTHR47364">
    <property type="entry name" value="CYSTEINE PROTEINASE INHIBITOR 5"/>
    <property type="match status" value="1"/>
</dbReference>
<sequence>MKANSMTFLLVLMAAFLLASSKPTNIGETDIVTEIVRAMEAREEMWRVVSYLKASRDGLLKEFPLFTADGTQQSYTFFAPTSFAFTLQTPQDTVDPLFVDDDLRLRVLIRHFVRSPVSSNDLAKLDKLVMADSNEVVLTYQNSNEVCSLPPVDRTDVACEAYMPMWTFTSATGKCESYVYGGCFGTANLFRTEEDCLSACGPTANTRTRLIKDAEIQPEAIHLPQDIGVVYIVGRVFMDGDEVSEAISSHFKRNPNSVLCLGLPCSPGESPTPVDDEVALDIRNTPLAPPPDTPTPVGGFTTVSTNEPDVQEIAEFATKAMSQGANREYPITLVKIVKAEKQVVAGYNYLLVLELKENPVNDAVVVCDVTVFDQSWTSTRQITSFQCDPSLSIAPEIQFELAPLS</sequence>
<reference evidence="7 8" key="1">
    <citation type="submission" date="2016-03" db="EMBL/GenBank/DDBJ databases">
        <title>EvidentialGene: Evidence-directed Construction of Genes on Genomes.</title>
        <authorList>
            <person name="Gilbert D.G."/>
            <person name="Choi J.-H."/>
            <person name="Mockaitis K."/>
            <person name="Colbourne J."/>
            <person name="Pfrender M."/>
        </authorList>
    </citation>
    <scope>NUCLEOTIDE SEQUENCE [LARGE SCALE GENOMIC DNA]</scope>
    <source>
        <strain evidence="7 8">Xinb3</strain>
        <tissue evidence="7">Complete organism</tissue>
    </source>
</reference>
<dbReference type="Pfam" id="PF16845">
    <property type="entry name" value="SQAPI"/>
    <property type="match status" value="1"/>
</dbReference>
<dbReference type="InterPro" id="IPR036880">
    <property type="entry name" value="Kunitz_BPTI_sf"/>
</dbReference>
<dbReference type="OrthoDB" id="4473401at2759"/>
<keyword evidence="8" id="KW-1185">Reference proteome</keyword>
<dbReference type="CDD" id="cd00042">
    <property type="entry name" value="CY"/>
    <property type="match status" value="1"/>
</dbReference>
<accession>A0A162QX97</accession>
<feature type="signal peptide" evidence="5">
    <location>
        <begin position="1"/>
        <end position="21"/>
    </location>
</feature>
<dbReference type="GO" id="GO:0004869">
    <property type="term" value="F:cysteine-type endopeptidase inhibitor activity"/>
    <property type="evidence" value="ECO:0007669"/>
    <property type="project" value="InterPro"/>
</dbReference>
<keyword evidence="3" id="KW-0722">Serine protease inhibitor</keyword>
<dbReference type="PROSITE" id="PS50279">
    <property type="entry name" value="BPTI_KUNITZ_2"/>
    <property type="match status" value="1"/>
</dbReference>
<dbReference type="InterPro" id="IPR002223">
    <property type="entry name" value="Kunitz_BPTI"/>
</dbReference>
<evidence type="ECO:0000313" key="8">
    <source>
        <dbReference type="Proteomes" id="UP000076858"/>
    </source>
</evidence>
<dbReference type="SUPFAM" id="SSF57362">
    <property type="entry name" value="BPTI-like"/>
    <property type="match status" value="1"/>
</dbReference>
<name>A0A162QX97_9CRUS</name>
<organism evidence="7 8">
    <name type="scientific">Daphnia magna</name>
    <dbReference type="NCBI Taxonomy" id="35525"/>
    <lineage>
        <taxon>Eukaryota</taxon>
        <taxon>Metazoa</taxon>
        <taxon>Ecdysozoa</taxon>
        <taxon>Arthropoda</taxon>
        <taxon>Crustacea</taxon>
        <taxon>Branchiopoda</taxon>
        <taxon>Diplostraca</taxon>
        <taxon>Cladocera</taxon>
        <taxon>Anomopoda</taxon>
        <taxon>Daphniidae</taxon>
        <taxon>Daphnia</taxon>
    </lineage>
</organism>
<dbReference type="InterPro" id="IPR036378">
    <property type="entry name" value="FAS1_dom_sf"/>
</dbReference>
<dbReference type="GO" id="GO:0004867">
    <property type="term" value="F:serine-type endopeptidase inhibitor activity"/>
    <property type="evidence" value="ECO:0007669"/>
    <property type="project" value="UniProtKB-KW"/>
</dbReference>
<dbReference type="Gene3D" id="4.10.410.10">
    <property type="entry name" value="Pancreatic trypsin inhibitor Kunitz domain"/>
    <property type="match status" value="1"/>
</dbReference>
<dbReference type="PROSITE" id="PS00287">
    <property type="entry name" value="CYSTATIN"/>
    <property type="match status" value="1"/>
</dbReference>
<evidence type="ECO:0000256" key="1">
    <source>
        <dbReference type="ARBA" id="ARBA00009403"/>
    </source>
</evidence>